<dbReference type="Proteomes" id="UP000077002">
    <property type="component" value="Unassembled WGS sequence"/>
</dbReference>
<dbReference type="InterPro" id="IPR027796">
    <property type="entry name" value="OTT_1508_deam-like"/>
</dbReference>
<gene>
    <name evidence="1" type="ORF">AYO21_07534</name>
</gene>
<dbReference type="GeneID" id="34602687"/>
<proteinExistence type="predicted"/>
<protein>
    <submittedName>
        <fullName evidence="1">Uncharacterized protein</fullName>
    </submittedName>
</protein>
<accession>A0A177F3M2</accession>
<evidence type="ECO:0000313" key="2">
    <source>
        <dbReference type="Proteomes" id="UP000077002"/>
    </source>
</evidence>
<name>A0A177F3M2_9EURO</name>
<comment type="caution">
    <text evidence="1">The sequence shown here is derived from an EMBL/GenBank/DDBJ whole genome shotgun (WGS) entry which is preliminary data.</text>
</comment>
<sequence length="609" mass="68058">MPIHEITGNTQSRFIQAAALLHLLDPVRGEPTAYGLDQDSSTLEQNRERLLKRKFLDSFALICARKKDGDTVSAACLEEGHPEGTIVRIASNQGVSQSTLDELRELVAILNGIASGEYVASDTEQEVLTRITSLDAVRIRSYLKDIRSVGNDVKDLVESFSATPAFLEIDHALSFPKWIAHVFTIRDLPSESTPEDLVRHVQWAVEARRTYLTCLRALFPTNLPRWVCAILKLGRYAIASTVLLAFASEFPTLFNPMLVEPTIAPPKSTFKCVGEEMPLTSVLRRLASDQEAKHYVSRLAQFWGARDPEVHFRKTCNLQLPVHAEMQLVNFYDNDPYRRPLFRFIGVSKKSCFLCQLFLARHPQSFNIASCHQKLYLTWRPPPAANPTVYRQYKAIVADLSKSMESTAKHELTHRLGLRRPVPPDSTAGVSISGLMDLDERPHGVSATLEMATTSIKSVVRDGEVHATTASLQPIPVVDVSSPDEELPWSPYNSYPVGDSLSTTEMVLHVLRPNEPQRQDIIAIRDIMDRFTGNPSWAKLVDLLMDESGVGLKDGDCLMVKNRIRVGNERQFLACLQYLRNEAALNSEVYVCNFGTESQGEKQQAGGSI</sequence>
<evidence type="ECO:0000313" key="1">
    <source>
        <dbReference type="EMBL" id="OAG38201.1"/>
    </source>
</evidence>
<reference evidence="1 2" key="1">
    <citation type="submission" date="2016-03" db="EMBL/GenBank/DDBJ databases">
        <title>Draft genome sequence of the Fonsecaea monophora CBS 269.37.</title>
        <authorList>
            <person name="Bombassaro A."/>
            <person name="Vinicius W.A."/>
            <person name="De Hoog S."/>
            <person name="Sun J."/>
            <person name="Souza E.M."/>
            <person name="Raittz R.T."/>
            <person name="Costa F."/>
            <person name="Leao A.C."/>
            <person name="Tadra-Sfeir M.Z."/>
            <person name="Baura V."/>
            <person name="Balsanelli E."/>
            <person name="Pedrosa F.O."/>
            <person name="Moreno L.F."/>
            <person name="Steffens M.B."/>
            <person name="Xi L."/>
            <person name="Bocca A.L."/>
            <person name="Felipe M.S."/>
            <person name="Teixeira M."/>
            <person name="Telles Filho F.Q."/>
            <person name="Azevedo C.M."/>
            <person name="Gomes R."/>
            <person name="Vicente V.A."/>
        </authorList>
    </citation>
    <scope>NUCLEOTIDE SEQUENCE [LARGE SCALE GENOMIC DNA]</scope>
    <source>
        <strain evidence="1 2">CBS 269.37</strain>
    </source>
</reference>
<dbReference type="OrthoDB" id="4851849at2759"/>
<keyword evidence="2" id="KW-1185">Reference proteome</keyword>
<organism evidence="1 2">
    <name type="scientific">Fonsecaea monophora</name>
    <dbReference type="NCBI Taxonomy" id="254056"/>
    <lineage>
        <taxon>Eukaryota</taxon>
        <taxon>Fungi</taxon>
        <taxon>Dikarya</taxon>
        <taxon>Ascomycota</taxon>
        <taxon>Pezizomycotina</taxon>
        <taxon>Eurotiomycetes</taxon>
        <taxon>Chaetothyriomycetidae</taxon>
        <taxon>Chaetothyriales</taxon>
        <taxon>Herpotrichiellaceae</taxon>
        <taxon>Fonsecaea</taxon>
    </lineage>
</organism>
<dbReference type="PANTHER" id="PTHR42037:SF1">
    <property type="match status" value="1"/>
</dbReference>
<dbReference type="Pfam" id="PF14441">
    <property type="entry name" value="OTT_1508_deam"/>
    <property type="match status" value="1"/>
</dbReference>
<dbReference type="RefSeq" id="XP_022510153.1">
    <property type="nucleotide sequence ID" value="XM_022657488.1"/>
</dbReference>
<dbReference type="PANTHER" id="PTHR42037">
    <property type="match status" value="1"/>
</dbReference>
<dbReference type="AlphaFoldDB" id="A0A177F3M2"/>
<dbReference type="EMBL" id="LVKK01000059">
    <property type="protein sequence ID" value="OAG38201.1"/>
    <property type="molecule type" value="Genomic_DNA"/>
</dbReference>